<evidence type="ECO:0000256" key="3">
    <source>
        <dbReference type="ARBA" id="ARBA00022723"/>
    </source>
</evidence>
<dbReference type="STRING" id="3760.M5WW29"/>
<gene>
    <name evidence="6" type="ORF">PRUPE_4G238500</name>
</gene>
<organism evidence="6 7">
    <name type="scientific">Prunus persica</name>
    <name type="common">Peach</name>
    <name type="synonym">Amygdalus persica</name>
    <dbReference type="NCBI Taxonomy" id="3760"/>
    <lineage>
        <taxon>Eukaryota</taxon>
        <taxon>Viridiplantae</taxon>
        <taxon>Streptophyta</taxon>
        <taxon>Embryophyta</taxon>
        <taxon>Tracheophyta</taxon>
        <taxon>Spermatophyta</taxon>
        <taxon>Magnoliopsida</taxon>
        <taxon>eudicotyledons</taxon>
        <taxon>Gunneridae</taxon>
        <taxon>Pentapetalae</taxon>
        <taxon>rosids</taxon>
        <taxon>fabids</taxon>
        <taxon>Rosales</taxon>
        <taxon>Rosaceae</taxon>
        <taxon>Amygdaloideae</taxon>
        <taxon>Amygdaleae</taxon>
        <taxon>Prunus</taxon>
    </lineage>
</organism>
<dbReference type="PANTHER" id="PTHR47955:SF8">
    <property type="entry name" value="CYTOCHROME P450 71D11-LIKE"/>
    <property type="match status" value="1"/>
</dbReference>
<proteinExistence type="inferred from homology"/>
<keyword evidence="5" id="KW-0408">Iron</keyword>
<evidence type="ECO:0000313" key="6">
    <source>
        <dbReference type="EMBL" id="ONI13690.1"/>
    </source>
</evidence>
<keyword evidence="2" id="KW-0349">Heme</keyword>
<reference evidence="6 7" key="1">
    <citation type="journal article" date="2013" name="Nat. Genet.">
        <title>The high-quality draft genome of peach (Prunus persica) identifies unique patterns of genetic diversity, domestication and genome evolution.</title>
        <authorList>
            <consortium name="International Peach Genome Initiative"/>
            <person name="Verde I."/>
            <person name="Abbott A.G."/>
            <person name="Scalabrin S."/>
            <person name="Jung S."/>
            <person name="Shu S."/>
            <person name="Marroni F."/>
            <person name="Zhebentyayeva T."/>
            <person name="Dettori M.T."/>
            <person name="Grimwood J."/>
            <person name="Cattonaro F."/>
            <person name="Zuccolo A."/>
            <person name="Rossini L."/>
            <person name="Jenkins J."/>
            <person name="Vendramin E."/>
            <person name="Meisel L.A."/>
            <person name="Decroocq V."/>
            <person name="Sosinski B."/>
            <person name="Prochnik S."/>
            <person name="Mitros T."/>
            <person name="Policriti A."/>
            <person name="Cipriani G."/>
            <person name="Dondini L."/>
            <person name="Ficklin S."/>
            <person name="Goodstein D.M."/>
            <person name="Xuan P."/>
            <person name="Del Fabbro C."/>
            <person name="Aramini V."/>
            <person name="Copetti D."/>
            <person name="Gonzalez S."/>
            <person name="Horner D.S."/>
            <person name="Falchi R."/>
            <person name="Lucas S."/>
            <person name="Mica E."/>
            <person name="Maldonado J."/>
            <person name="Lazzari B."/>
            <person name="Bielenberg D."/>
            <person name="Pirona R."/>
            <person name="Miculan M."/>
            <person name="Barakat A."/>
            <person name="Testolin R."/>
            <person name="Stella A."/>
            <person name="Tartarini S."/>
            <person name="Tonutti P."/>
            <person name="Arus P."/>
            <person name="Orellana A."/>
            <person name="Wells C."/>
            <person name="Main D."/>
            <person name="Vizzotto G."/>
            <person name="Silva H."/>
            <person name="Salamini F."/>
            <person name="Schmutz J."/>
            <person name="Morgante M."/>
            <person name="Rokhsar D.S."/>
        </authorList>
    </citation>
    <scope>NUCLEOTIDE SEQUENCE [LARGE SCALE GENOMIC DNA]</scope>
    <source>
        <strain evidence="7">cv. Nemared</strain>
    </source>
</reference>
<sequence length="69" mass="7912">MEIQRPSFQALFAFALFVIMVLKIEKIRRKTNYSASNLPPGPWKLPFIGNLHQLIGSLQHHGLRDLAKN</sequence>
<evidence type="ECO:0000256" key="5">
    <source>
        <dbReference type="ARBA" id="ARBA00023004"/>
    </source>
</evidence>
<evidence type="ECO:0008006" key="8">
    <source>
        <dbReference type="Google" id="ProtNLM"/>
    </source>
</evidence>
<keyword evidence="4" id="KW-0560">Oxidoreductase</keyword>
<dbReference type="GO" id="GO:0005506">
    <property type="term" value="F:iron ion binding"/>
    <property type="evidence" value="ECO:0007669"/>
    <property type="project" value="InterPro"/>
</dbReference>
<dbReference type="HOGENOM" id="CLU_2780622_0_0_1"/>
<dbReference type="AlphaFoldDB" id="M5WW29"/>
<dbReference type="InterPro" id="IPR036396">
    <property type="entry name" value="Cyt_P450_sf"/>
</dbReference>
<dbReference type="Gene3D" id="1.10.630.10">
    <property type="entry name" value="Cytochrome P450"/>
    <property type="match status" value="1"/>
</dbReference>
<dbReference type="Gramene" id="ONI13690">
    <property type="protein sequence ID" value="ONI13690"/>
    <property type="gene ID" value="PRUPE_4G238500"/>
</dbReference>
<accession>M5WW29</accession>
<dbReference type="GO" id="GO:0004497">
    <property type="term" value="F:monooxygenase activity"/>
    <property type="evidence" value="ECO:0007669"/>
    <property type="project" value="InterPro"/>
</dbReference>
<protein>
    <recommendedName>
        <fullName evidence="8">Cytochrome P450</fullName>
    </recommendedName>
</protein>
<evidence type="ECO:0000313" key="7">
    <source>
        <dbReference type="Proteomes" id="UP000006882"/>
    </source>
</evidence>
<keyword evidence="7" id="KW-1185">Reference proteome</keyword>
<evidence type="ECO:0000256" key="1">
    <source>
        <dbReference type="ARBA" id="ARBA00010617"/>
    </source>
</evidence>
<evidence type="ECO:0000256" key="2">
    <source>
        <dbReference type="ARBA" id="ARBA00022617"/>
    </source>
</evidence>
<keyword evidence="3" id="KW-0479">Metal-binding</keyword>
<dbReference type="Proteomes" id="UP000006882">
    <property type="component" value="Chromosome G4"/>
</dbReference>
<name>M5WW29_PRUPE</name>
<dbReference type="EMBL" id="CM007654">
    <property type="protein sequence ID" value="ONI13690.1"/>
    <property type="molecule type" value="Genomic_DNA"/>
</dbReference>
<comment type="similarity">
    <text evidence="1">Belongs to the cytochrome P450 family.</text>
</comment>
<dbReference type="GO" id="GO:0020037">
    <property type="term" value="F:heme binding"/>
    <property type="evidence" value="ECO:0007669"/>
    <property type="project" value="InterPro"/>
</dbReference>
<dbReference type="SUPFAM" id="SSF48264">
    <property type="entry name" value="Cytochrome P450"/>
    <property type="match status" value="1"/>
</dbReference>
<dbReference type="PANTHER" id="PTHR47955">
    <property type="entry name" value="CYTOCHROME P450 FAMILY 71 PROTEIN"/>
    <property type="match status" value="1"/>
</dbReference>
<dbReference type="OMA" id="MINCVIN"/>
<evidence type="ECO:0000256" key="4">
    <source>
        <dbReference type="ARBA" id="ARBA00023002"/>
    </source>
</evidence>
<dbReference type="GO" id="GO:0016705">
    <property type="term" value="F:oxidoreductase activity, acting on paired donors, with incorporation or reduction of molecular oxygen"/>
    <property type="evidence" value="ECO:0007669"/>
    <property type="project" value="InterPro"/>
</dbReference>